<proteinExistence type="predicted"/>
<keyword evidence="2 5" id="KW-0812">Transmembrane</keyword>
<dbReference type="GO" id="GO:0072659">
    <property type="term" value="P:protein localization to plasma membrane"/>
    <property type="evidence" value="ECO:0007669"/>
    <property type="project" value="TreeGrafter"/>
</dbReference>
<evidence type="ECO:0000256" key="2">
    <source>
        <dbReference type="ARBA" id="ARBA00022692"/>
    </source>
</evidence>
<dbReference type="InterPro" id="IPR052649">
    <property type="entry name" value="NCE102-like"/>
</dbReference>
<sequence>MLALTDNILRVVNFCFFVILLGLVGKLIQSAESGHHNSRVNFCMFAAAFGIVSDSFYGILANIFAPFAFPIILFIWDFLNFVFTFTAATALAVGIRTHSCTNQHYLDRNSITQGSTSRCREAQAVVAFFYFSFFIFLFKMVMSFLSLLSNGAFGSSSGFSSRRRRRTQQANVGVPTISQV</sequence>
<name>A0A1Q3AE72_ZYGRO</name>
<dbReference type="GO" id="GO:0070941">
    <property type="term" value="P:eisosome assembly"/>
    <property type="evidence" value="ECO:0007669"/>
    <property type="project" value="TreeGrafter"/>
</dbReference>
<keyword evidence="3 5" id="KW-1133">Transmembrane helix</keyword>
<dbReference type="PANTHER" id="PTHR28165">
    <property type="entry name" value="NON-CLASSICAL EXPORT PROTEIN 2-RELATED"/>
    <property type="match status" value="1"/>
</dbReference>
<dbReference type="Proteomes" id="UP000187013">
    <property type="component" value="Unassembled WGS sequence"/>
</dbReference>
<feature type="transmembrane region" description="Helical" evidence="5">
    <location>
        <begin position="125"/>
        <end position="148"/>
    </location>
</feature>
<accession>A0A1Q3AE72</accession>
<dbReference type="OrthoDB" id="5423111at2759"/>
<dbReference type="PANTHER" id="PTHR28165:SF1">
    <property type="entry name" value="NON-CLASSICAL EXPORT PROTEIN 2-RELATED"/>
    <property type="match status" value="1"/>
</dbReference>
<feature type="transmembrane region" description="Helical" evidence="5">
    <location>
        <begin position="71"/>
        <end position="95"/>
    </location>
</feature>
<feature type="domain" description="MARVEL" evidence="6">
    <location>
        <begin position="5"/>
        <end position="141"/>
    </location>
</feature>
<keyword evidence="4 5" id="KW-0472">Membrane</keyword>
<dbReference type="Pfam" id="PF01284">
    <property type="entry name" value="MARVEL"/>
    <property type="match status" value="1"/>
</dbReference>
<evidence type="ECO:0000256" key="3">
    <source>
        <dbReference type="ARBA" id="ARBA00022989"/>
    </source>
</evidence>
<evidence type="ECO:0000256" key="1">
    <source>
        <dbReference type="ARBA" id="ARBA00004141"/>
    </source>
</evidence>
<dbReference type="GO" id="GO:0032126">
    <property type="term" value="C:eisosome"/>
    <property type="evidence" value="ECO:0007669"/>
    <property type="project" value="TreeGrafter"/>
</dbReference>
<evidence type="ECO:0000259" key="6">
    <source>
        <dbReference type="Pfam" id="PF01284"/>
    </source>
</evidence>
<evidence type="ECO:0000256" key="4">
    <source>
        <dbReference type="ARBA" id="ARBA00023136"/>
    </source>
</evidence>
<dbReference type="GO" id="GO:0005886">
    <property type="term" value="C:plasma membrane"/>
    <property type="evidence" value="ECO:0007669"/>
    <property type="project" value="TreeGrafter"/>
</dbReference>
<gene>
    <name evidence="7" type="ORF">ZYGR_0AK04270</name>
</gene>
<dbReference type="EMBL" id="BDGX01000037">
    <property type="protein sequence ID" value="GAV53925.1"/>
    <property type="molecule type" value="Genomic_DNA"/>
</dbReference>
<dbReference type="InterPro" id="IPR008253">
    <property type="entry name" value="Marvel"/>
</dbReference>
<feature type="transmembrane region" description="Helical" evidence="5">
    <location>
        <begin position="40"/>
        <end position="65"/>
    </location>
</feature>
<feature type="transmembrane region" description="Helical" evidence="5">
    <location>
        <begin position="7"/>
        <end position="28"/>
    </location>
</feature>
<protein>
    <recommendedName>
        <fullName evidence="6">MARVEL domain-containing protein</fullName>
    </recommendedName>
</protein>
<evidence type="ECO:0000313" key="7">
    <source>
        <dbReference type="EMBL" id="GAV53925.1"/>
    </source>
</evidence>
<evidence type="ECO:0000256" key="5">
    <source>
        <dbReference type="SAM" id="Phobius"/>
    </source>
</evidence>
<reference evidence="7 8" key="1">
    <citation type="submission" date="2016-08" db="EMBL/GenBank/DDBJ databases">
        <title>Draft genome sequence of allopolyploid Zygosaccharomyces rouxii.</title>
        <authorList>
            <person name="Watanabe J."/>
            <person name="Uehara K."/>
            <person name="Mogi Y."/>
            <person name="Tsukioka Y."/>
        </authorList>
    </citation>
    <scope>NUCLEOTIDE SEQUENCE [LARGE SCALE GENOMIC DNA]</scope>
    <source>
        <strain evidence="7 8">NBRC 110957</strain>
    </source>
</reference>
<comment type="caution">
    <text evidence="7">The sequence shown here is derived from an EMBL/GenBank/DDBJ whole genome shotgun (WGS) entry which is preliminary data.</text>
</comment>
<comment type="subcellular location">
    <subcellularLocation>
        <location evidence="1">Membrane</location>
        <topology evidence="1">Multi-pass membrane protein</topology>
    </subcellularLocation>
</comment>
<dbReference type="AlphaFoldDB" id="A0A1Q3AE72"/>
<evidence type="ECO:0000313" key="8">
    <source>
        <dbReference type="Proteomes" id="UP000187013"/>
    </source>
</evidence>
<organism evidence="7 8">
    <name type="scientific">Zygosaccharomyces rouxii</name>
    <dbReference type="NCBI Taxonomy" id="4956"/>
    <lineage>
        <taxon>Eukaryota</taxon>
        <taxon>Fungi</taxon>
        <taxon>Dikarya</taxon>
        <taxon>Ascomycota</taxon>
        <taxon>Saccharomycotina</taxon>
        <taxon>Saccharomycetes</taxon>
        <taxon>Saccharomycetales</taxon>
        <taxon>Saccharomycetaceae</taxon>
        <taxon>Zygosaccharomyces</taxon>
    </lineage>
</organism>